<dbReference type="Proteomes" id="UP001165960">
    <property type="component" value="Unassembled WGS sequence"/>
</dbReference>
<gene>
    <name evidence="1" type="ORF">DSO57_1010383</name>
</gene>
<reference evidence="1" key="1">
    <citation type="submission" date="2022-04" db="EMBL/GenBank/DDBJ databases">
        <title>Genome of the entomopathogenic fungus Entomophthora muscae.</title>
        <authorList>
            <person name="Elya C."/>
            <person name="Lovett B.R."/>
            <person name="Lee E."/>
            <person name="Macias A.M."/>
            <person name="Hajek A.E."/>
            <person name="De Bivort B.L."/>
            <person name="Kasson M.T."/>
            <person name="De Fine Licht H.H."/>
            <person name="Stajich J.E."/>
        </authorList>
    </citation>
    <scope>NUCLEOTIDE SEQUENCE</scope>
    <source>
        <strain evidence="1">Berkeley</strain>
    </source>
</reference>
<sequence>MLIDLLEPNHLGLFKIAAVYDNHTHQLEDVQENTKKLHYDCLRPCCAIPTQKLFVWTFPDLPQTLVLVSDNKQGAREGVATKFPDSPANISYDTQGVLNEPPLDVSNVMD</sequence>
<evidence type="ECO:0000313" key="2">
    <source>
        <dbReference type="Proteomes" id="UP001165960"/>
    </source>
</evidence>
<dbReference type="EMBL" id="QTSX02000034">
    <property type="protein sequence ID" value="KAJ9089680.1"/>
    <property type="molecule type" value="Genomic_DNA"/>
</dbReference>
<name>A0ACC2URD4_9FUNG</name>
<comment type="caution">
    <text evidence="1">The sequence shown here is derived from an EMBL/GenBank/DDBJ whole genome shotgun (WGS) entry which is preliminary data.</text>
</comment>
<organism evidence="1 2">
    <name type="scientific">Entomophthora muscae</name>
    <dbReference type="NCBI Taxonomy" id="34485"/>
    <lineage>
        <taxon>Eukaryota</taxon>
        <taxon>Fungi</taxon>
        <taxon>Fungi incertae sedis</taxon>
        <taxon>Zoopagomycota</taxon>
        <taxon>Entomophthoromycotina</taxon>
        <taxon>Entomophthoromycetes</taxon>
        <taxon>Entomophthorales</taxon>
        <taxon>Entomophthoraceae</taxon>
        <taxon>Entomophthora</taxon>
    </lineage>
</organism>
<accession>A0ACC2URD4</accession>
<protein>
    <submittedName>
        <fullName evidence="1">Uncharacterized protein</fullName>
    </submittedName>
</protein>
<keyword evidence="2" id="KW-1185">Reference proteome</keyword>
<proteinExistence type="predicted"/>
<evidence type="ECO:0000313" key="1">
    <source>
        <dbReference type="EMBL" id="KAJ9089680.1"/>
    </source>
</evidence>